<comment type="caution">
    <text evidence="1">The sequence shown here is derived from an EMBL/GenBank/DDBJ whole genome shotgun (WGS) entry which is preliminary data.</text>
</comment>
<dbReference type="EMBL" id="JABFAC010000010">
    <property type="protein sequence ID" value="MBA0626621.1"/>
    <property type="molecule type" value="Genomic_DNA"/>
</dbReference>
<keyword evidence="2" id="KW-1185">Reference proteome</keyword>
<dbReference type="Proteomes" id="UP000593561">
    <property type="component" value="Unassembled WGS sequence"/>
</dbReference>
<organism evidence="1 2">
    <name type="scientific">Gossypium davidsonii</name>
    <name type="common">Davidson's cotton</name>
    <name type="synonym">Gossypium klotzschianum subsp. davidsonii</name>
    <dbReference type="NCBI Taxonomy" id="34287"/>
    <lineage>
        <taxon>Eukaryota</taxon>
        <taxon>Viridiplantae</taxon>
        <taxon>Streptophyta</taxon>
        <taxon>Embryophyta</taxon>
        <taxon>Tracheophyta</taxon>
        <taxon>Spermatophyta</taxon>
        <taxon>Magnoliopsida</taxon>
        <taxon>eudicotyledons</taxon>
        <taxon>Gunneridae</taxon>
        <taxon>Pentapetalae</taxon>
        <taxon>rosids</taxon>
        <taxon>malvids</taxon>
        <taxon>Malvales</taxon>
        <taxon>Malvaceae</taxon>
        <taxon>Malvoideae</taxon>
        <taxon>Gossypium</taxon>
    </lineage>
</organism>
<evidence type="ECO:0000313" key="2">
    <source>
        <dbReference type="Proteomes" id="UP000593561"/>
    </source>
</evidence>
<name>A0A7J8SKM2_GOSDV</name>
<sequence length="17" mass="1908">MEQKFVIGGKFPLISLT</sequence>
<proteinExistence type="predicted"/>
<reference evidence="1 2" key="1">
    <citation type="journal article" date="2019" name="Genome Biol. Evol.">
        <title>Insights into the evolution of the New World diploid cottons (Gossypium, subgenus Houzingenia) based on genome sequencing.</title>
        <authorList>
            <person name="Grover C.E."/>
            <person name="Arick M.A. 2nd"/>
            <person name="Thrash A."/>
            <person name="Conover J.L."/>
            <person name="Sanders W.S."/>
            <person name="Peterson D.G."/>
            <person name="Frelichowski J.E."/>
            <person name="Scheffler J.A."/>
            <person name="Scheffler B.E."/>
            <person name="Wendel J.F."/>
        </authorList>
    </citation>
    <scope>NUCLEOTIDE SEQUENCE [LARGE SCALE GENOMIC DNA]</scope>
    <source>
        <strain evidence="1">27</strain>
        <tissue evidence="1">Leaf</tissue>
    </source>
</reference>
<protein>
    <submittedName>
        <fullName evidence="1">Uncharacterized protein</fullName>
    </submittedName>
</protein>
<evidence type="ECO:0000313" key="1">
    <source>
        <dbReference type="EMBL" id="MBA0626621.1"/>
    </source>
</evidence>
<accession>A0A7J8SKM2</accession>
<dbReference type="AlphaFoldDB" id="A0A7J8SKM2"/>
<gene>
    <name evidence="1" type="ORF">Godav_004254</name>
</gene>